<dbReference type="Proteomes" id="UP000799437">
    <property type="component" value="Unassembled WGS sequence"/>
</dbReference>
<dbReference type="GeneID" id="54480354"/>
<name>A0A6A6VZ73_9PEZI</name>
<evidence type="ECO:0000313" key="3">
    <source>
        <dbReference type="Proteomes" id="UP000799437"/>
    </source>
</evidence>
<dbReference type="InterPro" id="IPR036291">
    <property type="entry name" value="NAD(P)-bd_dom_sf"/>
</dbReference>
<proteinExistence type="predicted"/>
<dbReference type="EMBL" id="ML996581">
    <property type="protein sequence ID" value="KAF2754111.1"/>
    <property type="molecule type" value="Genomic_DNA"/>
</dbReference>
<gene>
    <name evidence="2" type="ORF">EJ05DRAFT_149044</name>
</gene>
<dbReference type="AlphaFoldDB" id="A0A6A6VZ73"/>
<evidence type="ECO:0000313" key="2">
    <source>
        <dbReference type="EMBL" id="KAF2754111.1"/>
    </source>
</evidence>
<evidence type="ECO:0000259" key="1">
    <source>
        <dbReference type="Pfam" id="PF05368"/>
    </source>
</evidence>
<accession>A0A6A6VZ73</accession>
<dbReference type="Gene3D" id="3.90.25.10">
    <property type="entry name" value="UDP-galactose 4-epimerase, domain 1"/>
    <property type="match status" value="1"/>
</dbReference>
<dbReference type="Pfam" id="PF05368">
    <property type="entry name" value="NmrA"/>
    <property type="match status" value="1"/>
</dbReference>
<keyword evidence="3" id="KW-1185">Reference proteome</keyword>
<dbReference type="PANTHER" id="PTHR47129">
    <property type="entry name" value="QUINONE OXIDOREDUCTASE 2"/>
    <property type="match status" value="1"/>
</dbReference>
<dbReference type="SUPFAM" id="SSF51735">
    <property type="entry name" value="NAD(P)-binding Rossmann-fold domains"/>
    <property type="match status" value="1"/>
</dbReference>
<reference evidence="2" key="1">
    <citation type="journal article" date="2020" name="Stud. Mycol.">
        <title>101 Dothideomycetes genomes: a test case for predicting lifestyles and emergence of pathogens.</title>
        <authorList>
            <person name="Haridas S."/>
            <person name="Albert R."/>
            <person name="Binder M."/>
            <person name="Bloem J."/>
            <person name="Labutti K."/>
            <person name="Salamov A."/>
            <person name="Andreopoulos B."/>
            <person name="Baker S."/>
            <person name="Barry K."/>
            <person name="Bills G."/>
            <person name="Bluhm B."/>
            <person name="Cannon C."/>
            <person name="Castanera R."/>
            <person name="Culley D."/>
            <person name="Daum C."/>
            <person name="Ezra D."/>
            <person name="Gonzalez J."/>
            <person name="Henrissat B."/>
            <person name="Kuo A."/>
            <person name="Liang C."/>
            <person name="Lipzen A."/>
            <person name="Lutzoni F."/>
            <person name="Magnuson J."/>
            <person name="Mondo S."/>
            <person name="Nolan M."/>
            <person name="Ohm R."/>
            <person name="Pangilinan J."/>
            <person name="Park H.-J."/>
            <person name="Ramirez L."/>
            <person name="Alfaro M."/>
            <person name="Sun H."/>
            <person name="Tritt A."/>
            <person name="Yoshinaga Y."/>
            <person name="Zwiers L.-H."/>
            <person name="Turgeon B."/>
            <person name="Goodwin S."/>
            <person name="Spatafora J."/>
            <person name="Crous P."/>
            <person name="Grigoriev I."/>
        </authorList>
    </citation>
    <scope>NUCLEOTIDE SEQUENCE</scope>
    <source>
        <strain evidence="2">CBS 121739</strain>
    </source>
</reference>
<dbReference type="Gene3D" id="3.40.50.720">
    <property type="entry name" value="NAD(P)-binding Rossmann-like Domain"/>
    <property type="match status" value="1"/>
</dbReference>
<dbReference type="InterPro" id="IPR008030">
    <property type="entry name" value="NmrA-like"/>
</dbReference>
<sequence>MTYKVALTGTTGKLGGAVLRSICENKLIAPSQLVIATSSDPSHSRWDDLRVQGASIRSANFDDPSSMVAAFQGCDRVFIVSSTVISLDFHDCAEGGRERHHIAAIDAARAAGVKHIYYTSLGFADRSKSEVMRAHLVTEKYLQDKVNDTRWTILREGLYNESWPLYLGHWNIGNDQRAVVKIAGDGKINWTSIPDLGLANASIIVDDSLRWNHKIVTLSAMNSHTLAEVAEMVSSSLGRELRVEIVSRNEHEQYYIDEQGEDEGMIKWWSRTYDALPDGECEKFDNTFVQLLRPFGRGPKPMQETVAEMLK</sequence>
<dbReference type="OrthoDB" id="419598at2759"/>
<dbReference type="InterPro" id="IPR052718">
    <property type="entry name" value="NmrA-type_oxidoreductase"/>
</dbReference>
<feature type="domain" description="NmrA-like" evidence="1">
    <location>
        <begin position="2"/>
        <end position="253"/>
    </location>
</feature>
<dbReference type="PANTHER" id="PTHR47129:SF1">
    <property type="entry name" value="NMRA-LIKE DOMAIN-CONTAINING PROTEIN"/>
    <property type="match status" value="1"/>
</dbReference>
<dbReference type="RefSeq" id="XP_033596562.1">
    <property type="nucleotide sequence ID" value="XM_033739300.1"/>
</dbReference>
<protein>
    <submittedName>
        <fullName evidence="2">NAD(P)-binding protein</fullName>
    </submittedName>
</protein>
<organism evidence="2 3">
    <name type="scientific">Pseudovirgaria hyperparasitica</name>
    <dbReference type="NCBI Taxonomy" id="470096"/>
    <lineage>
        <taxon>Eukaryota</taxon>
        <taxon>Fungi</taxon>
        <taxon>Dikarya</taxon>
        <taxon>Ascomycota</taxon>
        <taxon>Pezizomycotina</taxon>
        <taxon>Dothideomycetes</taxon>
        <taxon>Dothideomycetes incertae sedis</taxon>
        <taxon>Acrospermales</taxon>
        <taxon>Acrospermaceae</taxon>
        <taxon>Pseudovirgaria</taxon>
    </lineage>
</organism>